<dbReference type="AlphaFoldDB" id="X1FNK4"/>
<dbReference type="NCBIfam" id="TIGR00685">
    <property type="entry name" value="T6PP"/>
    <property type="match status" value="1"/>
</dbReference>
<sequence>MFLDYDGTLADFAPTPDEVNPDPELIDILTRLVKHPDIQPAIISGRRLNHVISLVPVTGLLLAGTYGIEIRTPNGNLVNRLDYSEIRPGLDILKPVWNQLISGHKGFFLEDKGWTLAIHARFVEDQVAEKVLKTARQTAGKSIDRNIFRILGGEKFLEVGPKAANKGASIEYLMNRYPLKGALLTYIGDDDKDEEAFAVINQHKGIAVVVSETERNTYASLRLNDPESVRKWLRN</sequence>
<protein>
    <recommendedName>
        <fullName evidence="3">trehalose-phosphatase</fullName>
        <ecNumber evidence="3">3.1.3.12</ecNumber>
    </recommendedName>
</protein>
<dbReference type="EMBL" id="BARU01000573">
    <property type="protein sequence ID" value="GAH22358.1"/>
    <property type="molecule type" value="Genomic_DNA"/>
</dbReference>
<dbReference type="InterPro" id="IPR003337">
    <property type="entry name" value="Trehalose_PPase"/>
</dbReference>
<organism evidence="5">
    <name type="scientific">marine sediment metagenome</name>
    <dbReference type="NCBI Taxonomy" id="412755"/>
    <lineage>
        <taxon>unclassified sequences</taxon>
        <taxon>metagenomes</taxon>
        <taxon>ecological metagenomes</taxon>
    </lineage>
</organism>
<comment type="caution">
    <text evidence="5">The sequence shown here is derived from an EMBL/GenBank/DDBJ whole genome shotgun (WGS) entry which is preliminary data.</text>
</comment>
<name>X1FNK4_9ZZZZ</name>
<dbReference type="SUPFAM" id="SSF56784">
    <property type="entry name" value="HAD-like"/>
    <property type="match status" value="1"/>
</dbReference>
<evidence type="ECO:0000256" key="4">
    <source>
        <dbReference type="ARBA" id="ARBA00022801"/>
    </source>
</evidence>
<dbReference type="PANTHER" id="PTHR43768">
    <property type="entry name" value="TREHALOSE 6-PHOSPHATE PHOSPHATASE"/>
    <property type="match status" value="1"/>
</dbReference>
<accession>X1FNK4</accession>
<comment type="pathway">
    <text evidence="1">Glycan biosynthesis; trehalose biosynthesis.</text>
</comment>
<dbReference type="GO" id="GO:0005992">
    <property type="term" value="P:trehalose biosynthetic process"/>
    <property type="evidence" value="ECO:0007669"/>
    <property type="project" value="UniProtKB-UniPathway"/>
</dbReference>
<keyword evidence="4" id="KW-0378">Hydrolase</keyword>
<evidence type="ECO:0000256" key="2">
    <source>
        <dbReference type="ARBA" id="ARBA00008770"/>
    </source>
</evidence>
<dbReference type="InterPro" id="IPR044651">
    <property type="entry name" value="OTSB-like"/>
</dbReference>
<dbReference type="InterPro" id="IPR023214">
    <property type="entry name" value="HAD_sf"/>
</dbReference>
<dbReference type="Gene3D" id="3.40.50.1000">
    <property type="entry name" value="HAD superfamily/HAD-like"/>
    <property type="match status" value="1"/>
</dbReference>
<dbReference type="UniPathway" id="UPA00299"/>
<dbReference type="Gene3D" id="3.30.70.1020">
    <property type="entry name" value="Trehalose-6-phosphate phosphatase related protein, domain 2"/>
    <property type="match status" value="1"/>
</dbReference>
<evidence type="ECO:0000256" key="3">
    <source>
        <dbReference type="ARBA" id="ARBA00013086"/>
    </source>
</evidence>
<evidence type="ECO:0000313" key="5">
    <source>
        <dbReference type="EMBL" id="GAH22358.1"/>
    </source>
</evidence>
<dbReference type="Pfam" id="PF02358">
    <property type="entry name" value="Trehalose_PPase"/>
    <property type="match status" value="1"/>
</dbReference>
<gene>
    <name evidence="5" type="ORF">S03H2_01846</name>
</gene>
<dbReference type="EC" id="3.1.3.12" evidence="3"/>
<dbReference type="InterPro" id="IPR036412">
    <property type="entry name" value="HAD-like_sf"/>
</dbReference>
<proteinExistence type="inferred from homology"/>
<dbReference type="PANTHER" id="PTHR43768:SF3">
    <property type="entry name" value="TREHALOSE 6-PHOSPHATE PHOSPHATASE"/>
    <property type="match status" value="1"/>
</dbReference>
<dbReference type="NCBIfam" id="TIGR01484">
    <property type="entry name" value="HAD-SF-IIB"/>
    <property type="match status" value="1"/>
</dbReference>
<reference evidence="5" key="1">
    <citation type="journal article" date="2014" name="Front. Microbiol.">
        <title>High frequency of phylogenetically diverse reductive dehalogenase-homologous genes in deep subseafloor sedimentary metagenomes.</title>
        <authorList>
            <person name="Kawai M."/>
            <person name="Futagami T."/>
            <person name="Toyoda A."/>
            <person name="Takaki Y."/>
            <person name="Nishi S."/>
            <person name="Hori S."/>
            <person name="Arai W."/>
            <person name="Tsubouchi T."/>
            <person name="Morono Y."/>
            <person name="Uchiyama I."/>
            <person name="Ito T."/>
            <person name="Fujiyama A."/>
            <person name="Inagaki F."/>
            <person name="Takami H."/>
        </authorList>
    </citation>
    <scope>NUCLEOTIDE SEQUENCE</scope>
    <source>
        <strain evidence="5">Expedition CK06-06</strain>
    </source>
</reference>
<dbReference type="InterPro" id="IPR006379">
    <property type="entry name" value="HAD-SF_hydro_IIB"/>
</dbReference>
<feature type="non-terminal residue" evidence="5">
    <location>
        <position position="235"/>
    </location>
</feature>
<evidence type="ECO:0000256" key="1">
    <source>
        <dbReference type="ARBA" id="ARBA00005199"/>
    </source>
</evidence>
<comment type="similarity">
    <text evidence="2">Belongs to the trehalose phosphatase family.</text>
</comment>
<dbReference type="GO" id="GO:0004805">
    <property type="term" value="F:trehalose-phosphatase activity"/>
    <property type="evidence" value="ECO:0007669"/>
    <property type="project" value="UniProtKB-EC"/>
</dbReference>